<dbReference type="EnsemblMetazoa" id="SMAR013974-RA">
    <property type="protein sequence ID" value="SMAR013974-PA"/>
    <property type="gene ID" value="SMAR013974"/>
</dbReference>
<proteinExistence type="predicted"/>
<evidence type="ECO:0000313" key="3">
    <source>
        <dbReference type="Proteomes" id="UP000014500"/>
    </source>
</evidence>
<sequence length="286" mass="32217">DPGRREPPHGVDNGQLFCSHSRLRFLPEVELDSGASRIVLVWPDEWASIRDFYSVDSEVIVTCQCLGSSPDYPTFVTTPETCEACYTIPLKEEEDKMDYENGKIFIRKVNSVEDMSDVEEGDGLFPQASSAPKRKKLEHPALCETSSLGQVRRSTRNRRIRGEHEFNIASNQTLRDLKLQIMRTFSVAPYDQHLSLDGRPLIDNALTLSALQVVPGSRILLKADEPVGQIIMEEDYAKDTQPEEGFKGKPKGVVVDRRQVVGEGEKESPLIFRIQRGDRGTELLRS</sequence>
<reference evidence="3" key="1">
    <citation type="submission" date="2011-05" db="EMBL/GenBank/DDBJ databases">
        <authorList>
            <person name="Richards S.R."/>
            <person name="Qu J."/>
            <person name="Jiang H."/>
            <person name="Jhangiani S.N."/>
            <person name="Agravi P."/>
            <person name="Goodspeed R."/>
            <person name="Gross S."/>
            <person name="Mandapat C."/>
            <person name="Jackson L."/>
            <person name="Mathew T."/>
            <person name="Pu L."/>
            <person name="Thornton R."/>
            <person name="Saada N."/>
            <person name="Wilczek-Boney K.B."/>
            <person name="Lee S."/>
            <person name="Kovar C."/>
            <person name="Wu Y."/>
            <person name="Scherer S.E."/>
            <person name="Worley K.C."/>
            <person name="Muzny D.M."/>
            <person name="Gibbs R."/>
        </authorList>
    </citation>
    <scope>NUCLEOTIDE SEQUENCE</scope>
    <source>
        <strain evidence="3">Brora</strain>
    </source>
</reference>
<dbReference type="Proteomes" id="UP000014500">
    <property type="component" value="Unassembled WGS sequence"/>
</dbReference>
<dbReference type="GO" id="GO:0016579">
    <property type="term" value="P:protein deubiquitination"/>
    <property type="evidence" value="ECO:0007669"/>
    <property type="project" value="InterPro"/>
</dbReference>
<dbReference type="HOGENOM" id="CLU_975128_0_0_1"/>
<dbReference type="Gene3D" id="3.10.20.90">
    <property type="entry name" value="Phosphatidylinositol 3-kinase Catalytic Subunit, Chain A, domain 1"/>
    <property type="match status" value="1"/>
</dbReference>
<reference evidence="2" key="2">
    <citation type="submission" date="2015-02" db="UniProtKB">
        <authorList>
            <consortium name="EnsemblMetazoa"/>
        </authorList>
    </citation>
    <scope>IDENTIFICATION</scope>
</reference>
<evidence type="ECO:0000313" key="2">
    <source>
        <dbReference type="EnsemblMetazoa" id="SMAR013974-PA"/>
    </source>
</evidence>
<dbReference type="SUPFAM" id="SSF54236">
    <property type="entry name" value="Ubiquitin-like"/>
    <property type="match status" value="1"/>
</dbReference>
<organism evidence="2 3">
    <name type="scientific">Strigamia maritima</name>
    <name type="common">European centipede</name>
    <name type="synonym">Geophilus maritimus</name>
    <dbReference type="NCBI Taxonomy" id="126957"/>
    <lineage>
        <taxon>Eukaryota</taxon>
        <taxon>Metazoa</taxon>
        <taxon>Ecdysozoa</taxon>
        <taxon>Arthropoda</taxon>
        <taxon>Myriapoda</taxon>
        <taxon>Chilopoda</taxon>
        <taxon>Pleurostigmophora</taxon>
        <taxon>Geophilomorpha</taxon>
        <taxon>Linotaeniidae</taxon>
        <taxon>Strigamia</taxon>
    </lineage>
</organism>
<feature type="domain" description="Ubiquitin-like" evidence="1">
    <location>
        <begin position="165"/>
        <end position="228"/>
    </location>
</feature>
<dbReference type="PROSITE" id="PS50053">
    <property type="entry name" value="UBIQUITIN_2"/>
    <property type="match status" value="1"/>
</dbReference>
<protein>
    <recommendedName>
        <fullName evidence="1">Ubiquitin-like domain-containing protein</fullName>
    </recommendedName>
</protein>
<dbReference type="CDD" id="cd01795">
    <property type="entry name" value="Ubl_USP48"/>
    <property type="match status" value="1"/>
</dbReference>
<dbReference type="InterPro" id="IPR029071">
    <property type="entry name" value="Ubiquitin-like_domsf"/>
</dbReference>
<evidence type="ECO:0000259" key="1">
    <source>
        <dbReference type="PROSITE" id="PS50053"/>
    </source>
</evidence>
<dbReference type="eggNOG" id="ENOG502S4F9">
    <property type="taxonomic scope" value="Eukaryota"/>
</dbReference>
<accession>T1JJE4</accession>
<keyword evidence="3" id="KW-1185">Reference proteome</keyword>
<name>T1JJE4_STRMM</name>
<dbReference type="STRING" id="126957.T1JJE4"/>
<dbReference type="GO" id="GO:0004843">
    <property type="term" value="F:cysteine-type deubiquitinase activity"/>
    <property type="evidence" value="ECO:0007669"/>
    <property type="project" value="InterPro"/>
</dbReference>
<dbReference type="InterPro" id="IPR000626">
    <property type="entry name" value="Ubiquitin-like_dom"/>
</dbReference>
<dbReference type="OMA" id="CEACYTI"/>
<dbReference type="Pfam" id="PF00240">
    <property type="entry name" value="ubiquitin"/>
    <property type="match status" value="1"/>
</dbReference>
<dbReference type="EMBL" id="JH431842">
    <property type="status" value="NOT_ANNOTATED_CDS"/>
    <property type="molecule type" value="Genomic_DNA"/>
</dbReference>
<dbReference type="GO" id="GO:0004197">
    <property type="term" value="F:cysteine-type endopeptidase activity"/>
    <property type="evidence" value="ECO:0007669"/>
    <property type="project" value="InterPro"/>
</dbReference>
<dbReference type="AlphaFoldDB" id="T1JJE4"/>
<dbReference type="InterPro" id="IPR044743">
    <property type="entry name" value="Ubl_USP48"/>
</dbReference>